<evidence type="ECO:0000313" key="2">
    <source>
        <dbReference type="EMBL" id="KKN18717.1"/>
    </source>
</evidence>
<feature type="transmembrane region" description="Helical" evidence="1">
    <location>
        <begin position="36"/>
        <end position="59"/>
    </location>
</feature>
<feature type="transmembrane region" description="Helical" evidence="1">
    <location>
        <begin position="7"/>
        <end position="24"/>
    </location>
</feature>
<dbReference type="InterPro" id="IPR036680">
    <property type="entry name" value="SPOR-like_sf"/>
</dbReference>
<proteinExistence type="predicted"/>
<comment type="caution">
    <text evidence="2">The sequence shown here is derived from an EMBL/GenBank/DDBJ whole genome shotgun (WGS) entry which is preliminary data.</text>
</comment>
<dbReference type="SUPFAM" id="SSF110997">
    <property type="entry name" value="Sporulation related repeat"/>
    <property type="match status" value="1"/>
</dbReference>
<dbReference type="AlphaFoldDB" id="A0A0F9P2S9"/>
<sequence>MNTRKKIMIGGLGALTPVIMNLLIVDLNVVFVKITLLASLAYVIRIVILFSLGGFVAFLHKGENSPIKIFELGIVAPALITAMINAGQVPILKAPPQTAETSAASFSFIPSVYALPPQEEEIKTFSLPKESSMQQIWRGLTGSSFKRVWFVIVGSHPELEDARNQAHQIDQRGEDFEAEVYAPYDDNPNYSVVIGANLTYEEAKELKKRAIEAGLPKDTHLWTFPKKK</sequence>
<reference evidence="2" key="1">
    <citation type="journal article" date="2015" name="Nature">
        <title>Complex archaea that bridge the gap between prokaryotes and eukaryotes.</title>
        <authorList>
            <person name="Spang A."/>
            <person name="Saw J.H."/>
            <person name="Jorgensen S.L."/>
            <person name="Zaremba-Niedzwiedzka K."/>
            <person name="Martijn J."/>
            <person name="Lind A.E."/>
            <person name="van Eijk R."/>
            <person name="Schleper C."/>
            <person name="Guy L."/>
            <person name="Ettema T.J."/>
        </authorList>
    </citation>
    <scope>NUCLEOTIDE SEQUENCE</scope>
</reference>
<evidence type="ECO:0000256" key="1">
    <source>
        <dbReference type="SAM" id="Phobius"/>
    </source>
</evidence>
<accession>A0A0F9P2S9</accession>
<name>A0A0F9P2S9_9ZZZZ</name>
<dbReference type="EMBL" id="LAZR01003402">
    <property type="protein sequence ID" value="KKN18717.1"/>
    <property type="molecule type" value="Genomic_DNA"/>
</dbReference>
<protein>
    <recommendedName>
        <fullName evidence="3">SPOR domain-containing protein</fullName>
    </recommendedName>
</protein>
<gene>
    <name evidence="2" type="ORF">LCGC14_0953040</name>
</gene>
<dbReference type="GO" id="GO:0042834">
    <property type="term" value="F:peptidoglycan binding"/>
    <property type="evidence" value="ECO:0007669"/>
    <property type="project" value="InterPro"/>
</dbReference>
<evidence type="ECO:0008006" key="3">
    <source>
        <dbReference type="Google" id="ProtNLM"/>
    </source>
</evidence>
<keyword evidence="1" id="KW-0812">Transmembrane</keyword>
<organism evidence="2">
    <name type="scientific">marine sediment metagenome</name>
    <dbReference type="NCBI Taxonomy" id="412755"/>
    <lineage>
        <taxon>unclassified sequences</taxon>
        <taxon>metagenomes</taxon>
        <taxon>ecological metagenomes</taxon>
    </lineage>
</organism>
<keyword evidence="1" id="KW-0472">Membrane</keyword>
<keyword evidence="1" id="KW-1133">Transmembrane helix</keyword>